<sequence>MRQYRKTDEIDRLVDTVLTQPERIDEVKAALRRRLSSSADLRVASTRPVATAEPDDLWDNVPV</sequence>
<evidence type="ECO:0000313" key="3">
    <source>
        <dbReference type="Proteomes" id="UP000198885"/>
    </source>
</evidence>
<feature type="compositionally biased region" description="Acidic residues" evidence="1">
    <location>
        <begin position="53"/>
        <end position="63"/>
    </location>
</feature>
<proteinExistence type="predicted"/>
<evidence type="ECO:0000256" key="1">
    <source>
        <dbReference type="SAM" id="MobiDB-lite"/>
    </source>
</evidence>
<keyword evidence="3" id="KW-1185">Reference proteome</keyword>
<organism evidence="2 3">
    <name type="scientific">Tranquillimonas rosea</name>
    <dbReference type="NCBI Taxonomy" id="641238"/>
    <lineage>
        <taxon>Bacteria</taxon>
        <taxon>Pseudomonadati</taxon>
        <taxon>Pseudomonadota</taxon>
        <taxon>Alphaproteobacteria</taxon>
        <taxon>Rhodobacterales</taxon>
        <taxon>Roseobacteraceae</taxon>
        <taxon>Tranquillimonas</taxon>
    </lineage>
</organism>
<dbReference type="EMBL" id="FOGU01000001">
    <property type="protein sequence ID" value="SER56830.1"/>
    <property type="molecule type" value="Genomic_DNA"/>
</dbReference>
<dbReference type="RefSeq" id="WP_092687816.1">
    <property type="nucleotide sequence ID" value="NZ_CBDDGO010000004.1"/>
</dbReference>
<accession>A0A1H9Q8S0</accession>
<gene>
    <name evidence="2" type="ORF">SAMN04490244_101510</name>
</gene>
<evidence type="ECO:0000313" key="2">
    <source>
        <dbReference type="EMBL" id="SER56830.1"/>
    </source>
</evidence>
<name>A0A1H9Q8S0_9RHOB</name>
<feature type="region of interest" description="Disordered" evidence="1">
    <location>
        <begin position="43"/>
        <end position="63"/>
    </location>
</feature>
<reference evidence="2 3" key="1">
    <citation type="submission" date="2016-10" db="EMBL/GenBank/DDBJ databases">
        <authorList>
            <person name="de Groot N.N."/>
        </authorList>
    </citation>
    <scope>NUCLEOTIDE SEQUENCE [LARGE SCALE GENOMIC DNA]</scope>
    <source>
        <strain evidence="2 3">DSM 23042</strain>
    </source>
</reference>
<dbReference type="AlphaFoldDB" id="A0A1H9Q8S0"/>
<dbReference type="Proteomes" id="UP000198885">
    <property type="component" value="Unassembled WGS sequence"/>
</dbReference>
<protein>
    <submittedName>
        <fullName evidence="2">Uncharacterized protein</fullName>
    </submittedName>
</protein>